<accession>D5MGU8</accession>
<reference evidence="2 3" key="1">
    <citation type="journal article" date="2010" name="Nature">
        <title>Nitrite-driven anaerobic methane oxidation by oxygenic bacteria.</title>
        <authorList>
            <person name="Ettwig K.F."/>
            <person name="Butler M.K."/>
            <person name="Le Paslier D."/>
            <person name="Pelletier E."/>
            <person name="Mangenot S."/>
            <person name="Kuypers M.M.M."/>
            <person name="Schreiber F."/>
            <person name="Dutilh B.E."/>
            <person name="Zedelius J."/>
            <person name="de Beer D."/>
            <person name="Gloerich J."/>
            <person name="Wessels H.J.C.T."/>
            <person name="van Allen T."/>
            <person name="Luesken F."/>
            <person name="Wu M."/>
            <person name="van de Pas-Schoonen K.T."/>
            <person name="Op den Camp H.J.M."/>
            <person name="Janssen-Megens E.M."/>
            <person name="Francoijs K-J."/>
            <person name="Stunnenberg H."/>
            <person name="Weissenbach J."/>
            <person name="Jetten M.S.M."/>
            <person name="Strous M."/>
        </authorList>
    </citation>
    <scope>NUCLEOTIDE SEQUENCE [LARGE SCALE GENOMIC DNA]</scope>
</reference>
<dbReference type="AlphaFoldDB" id="D5MGU8"/>
<protein>
    <submittedName>
        <fullName evidence="2">Uncharacterized protein</fullName>
    </submittedName>
</protein>
<dbReference type="Proteomes" id="UP000006898">
    <property type="component" value="Chromosome"/>
</dbReference>
<dbReference type="EMBL" id="FP565575">
    <property type="protein sequence ID" value="CBE68979.1"/>
    <property type="molecule type" value="Genomic_DNA"/>
</dbReference>
<gene>
    <name evidence="2" type="ORF">DAMO_1929</name>
</gene>
<sequence>MADNEHMSGRAPSLINGMPSHGIPLITRTGKASVQSAGHSNTQQISGIALLKTFDFRCEQLLILARQPLFTTVLLVFLSLPQHYSQILPTLDHLL</sequence>
<dbReference type="KEGG" id="mox:DAMO_1929"/>
<organism evidence="2 3">
    <name type="scientific">Methylomirabilis oxygeniifera</name>
    <dbReference type="NCBI Taxonomy" id="671143"/>
    <lineage>
        <taxon>Bacteria</taxon>
        <taxon>Candidatus Methylomirabilota</taxon>
        <taxon>Candidatus Methylomirabilia</taxon>
        <taxon>Candidatus Methylomirabilales</taxon>
        <taxon>Candidatus Methylomirabilaceae</taxon>
        <taxon>Candidatus Methylomirabilis</taxon>
    </lineage>
</organism>
<name>D5MGU8_METO1</name>
<dbReference type="STRING" id="671143.DAMO_1929"/>
<evidence type="ECO:0000313" key="2">
    <source>
        <dbReference type="EMBL" id="CBE68979.1"/>
    </source>
</evidence>
<feature type="region of interest" description="Disordered" evidence="1">
    <location>
        <begin position="1"/>
        <end position="24"/>
    </location>
</feature>
<evidence type="ECO:0000313" key="3">
    <source>
        <dbReference type="Proteomes" id="UP000006898"/>
    </source>
</evidence>
<proteinExistence type="predicted"/>
<dbReference type="HOGENOM" id="CLU_2367635_0_0_0"/>
<evidence type="ECO:0000256" key="1">
    <source>
        <dbReference type="SAM" id="MobiDB-lite"/>
    </source>
</evidence>